<dbReference type="AlphaFoldDB" id="A0A1F6DUB6"/>
<dbReference type="Pfam" id="PF02637">
    <property type="entry name" value="GatB_Yqey"/>
    <property type="match status" value="1"/>
</dbReference>
<evidence type="ECO:0000256" key="9">
    <source>
        <dbReference type="ARBA" id="ARBA00047913"/>
    </source>
</evidence>
<dbReference type="InterPro" id="IPR003789">
    <property type="entry name" value="Asn/Gln_tRNA_amidoTrase-B-like"/>
</dbReference>
<keyword evidence="4 10" id="KW-0547">Nucleotide-binding</keyword>
<dbReference type="Proteomes" id="UP000177232">
    <property type="component" value="Unassembled WGS sequence"/>
</dbReference>
<comment type="subunit">
    <text evidence="2 10">Heterotrimer of A, B and C subunits.</text>
</comment>
<evidence type="ECO:0000256" key="7">
    <source>
        <dbReference type="ARBA" id="ARBA00024799"/>
    </source>
</evidence>
<dbReference type="FunFam" id="1.10.10.410:FF:000001">
    <property type="entry name" value="Aspartyl/glutamyl-tRNA(Asn/Gln) amidotransferase subunit B"/>
    <property type="match status" value="1"/>
</dbReference>
<evidence type="ECO:0000256" key="1">
    <source>
        <dbReference type="ARBA" id="ARBA00005306"/>
    </source>
</evidence>
<dbReference type="InterPro" id="IPR023168">
    <property type="entry name" value="GatB_Yqey_C_2"/>
</dbReference>
<evidence type="ECO:0000313" key="12">
    <source>
        <dbReference type="EMBL" id="OGG64602.1"/>
    </source>
</evidence>
<dbReference type="Gene3D" id="1.10.150.380">
    <property type="entry name" value="GatB domain, N-terminal subdomain"/>
    <property type="match status" value="1"/>
</dbReference>
<dbReference type="Gene3D" id="1.10.10.410">
    <property type="match status" value="1"/>
</dbReference>
<dbReference type="PANTHER" id="PTHR11659">
    <property type="entry name" value="GLUTAMYL-TRNA GLN AMIDOTRANSFERASE SUBUNIT B MITOCHONDRIAL AND PROKARYOTIC PET112-RELATED"/>
    <property type="match status" value="1"/>
</dbReference>
<feature type="domain" description="Asn/Gln amidotransferase" evidence="11">
    <location>
        <begin position="336"/>
        <end position="478"/>
    </location>
</feature>
<proteinExistence type="inferred from homology"/>
<dbReference type="NCBIfam" id="NF004012">
    <property type="entry name" value="PRK05477.1-2"/>
    <property type="match status" value="1"/>
</dbReference>
<evidence type="ECO:0000259" key="11">
    <source>
        <dbReference type="SMART" id="SM00845"/>
    </source>
</evidence>
<keyword evidence="3 10" id="KW-0436">Ligase</keyword>
<evidence type="ECO:0000256" key="10">
    <source>
        <dbReference type="HAMAP-Rule" id="MF_00121"/>
    </source>
</evidence>
<dbReference type="SUPFAM" id="SSF55931">
    <property type="entry name" value="Glutamine synthetase/guanido kinase"/>
    <property type="match status" value="1"/>
</dbReference>
<dbReference type="GO" id="GO:0050567">
    <property type="term" value="F:glutaminyl-tRNA synthase (glutamine-hydrolyzing) activity"/>
    <property type="evidence" value="ECO:0007669"/>
    <property type="project" value="UniProtKB-UniRule"/>
</dbReference>
<dbReference type="NCBIfam" id="NF004014">
    <property type="entry name" value="PRK05477.1-4"/>
    <property type="match status" value="1"/>
</dbReference>
<evidence type="ECO:0000313" key="13">
    <source>
        <dbReference type="Proteomes" id="UP000177232"/>
    </source>
</evidence>
<keyword evidence="6 10" id="KW-0648">Protein biosynthesis</keyword>
<comment type="catalytic activity">
    <reaction evidence="9 10">
        <text>L-glutamyl-tRNA(Gln) + L-glutamine + ATP + H2O = L-glutaminyl-tRNA(Gln) + L-glutamate + ADP + phosphate + H(+)</text>
        <dbReference type="Rhea" id="RHEA:17521"/>
        <dbReference type="Rhea" id="RHEA-COMP:9681"/>
        <dbReference type="Rhea" id="RHEA-COMP:9684"/>
        <dbReference type="ChEBI" id="CHEBI:15377"/>
        <dbReference type="ChEBI" id="CHEBI:15378"/>
        <dbReference type="ChEBI" id="CHEBI:29985"/>
        <dbReference type="ChEBI" id="CHEBI:30616"/>
        <dbReference type="ChEBI" id="CHEBI:43474"/>
        <dbReference type="ChEBI" id="CHEBI:58359"/>
        <dbReference type="ChEBI" id="CHEBI:78520"/>
        <dbReference type="ChEBI" id="CHEBI:78521"/>
        <dbReference type="ChEBI" id="CHEBI:456216"/>
    </reaction>
</comment>
<dbReference type="Pfam" id="PF02934">
    <property type="entry name" value="GatB_N"/>
    <property type="match status" value="1"/>
</dbReference>
<dbReference type="InterPro" id="IPR014746">
    <property type="entry name" value="Gln_synth/guanido_kin_cat_dom"/>
</dbReference>
<dbReference type="InterPro" id="IPR042114">
    <property type="entry name" value="GatB_C_1"/>
</dbReference>
<dbReference type="PANTHER" id="PTHR11659:SF0">
    <property type="entry name" value="GLUTAMYL-TRNA(GLN) AMIDOTRANSFERASE SUBUNIT B, MITOCHONDRIAL"/>
    <property type="match status" value="1"/>
</dbReference>
<dbReference type="EMBL" id="MFLJ01000017">
    <property type="protein sequence ID" value="OGG64602.1"/>
    <property type="molecule type" value="Genomic_DNA"/>
</dbReference>
<dbReference type="GO" id="GO:0050566">
    <property type="term" value="F:asparaginyl-tRNA synthase (glutamine-hydrolyzing) activity"/>
    <property type="evidence" value="ECO:0007669"/>
    <property type="project" value="RHEA"/>
</dbReference>
<comment type="similarity">
    <text evidence="1 10">Belongs to the GatB/GatE family. GatB subfamily.</text>
</comment>
<accession>A0A1F6DUB6</accession>
<protein>
    <recommendedName>
        <fullName evidence="10">Aspartyl/glutamyl-tRNA(Asn/Gln) amidotransferase subunit B</fullName>
        <shortName evidence="10">Asp/Glu-ADT subunit B</shortName>
        <ecNumber evidence="10">6.3.5.-</ecNumber>
    </recommendedName>
</protein>
<reference evidence="12 13" key="1">
    <citation type="journal article" date="2016" name="Nat. Commun.">
        <title>Thousands of microbial genomes shed light on interconnected biogeochemical processes in an aquifer system.</title>
        <authorList>
            <person name="Anantharaman K."/>
            <person name="Brown C.T."/>
            <person name="Hug L.A."/>
            <person name="Sharon I."/>
            <person name="Castelle C.J."/>
            <person name="Probst A.J."/>
            <person name="Thomas B.C."/>
            <person name="Singh A."/>
            <person name="Wilkins M.J."/>
            <person name="Karaoz U."/>
            <person name="Brodie E.L."/>
            <person name="Williams K.H."/>
            <person name="Hubbard S.S."/>
            <person name="Banfield J.F."/>
        </authorList>
    </citation>
    <scope>NUCLEOTIDE SEQUENCE [LARGE SCALE GENOMIC DNA]</scope>
</reference>
<name>A0A1F6DUB6_9BACT</name>
<dbReference type="InterPro" id="IPR004413">
    <property type="entry name" value="GatB"/>
</dbReference>
<dbReference type="InterPro" id="IPR006075">
    <property type="entry name" value="Asn/Gln-tRNA_Trfase_suB/E_cat"/>
</dbReference>
<evidence type="ECO:0000256" key="8">
    <source>
        <dbReference type="ARBA" id="ARBA00047380"/>
    </source>
</evidence>
<evidence type="ECO:0000256" key="4">
    <source>
        <dbReference type="ARBA" id="ARBA00022741"/>
    </source>
</evidence>
<evidence type="ECO:0000256" key="2">
    <source>
        <dbReference type="ARBA" id="ARBA00011123"/>
    </source>
</evidence>
<gene>
    <name evidence="10" type="primary">gatB</name>
    <name evidence="12" type="ORF">A3C94_00020</name>
</gene>
<keyword evidence="5 10" id="KW-0067">ATP-binding</keyword>
<dbReference type="SUPFAM" id="SSF89095">
    <property type="entry name" value="GatB/YqeY motif"/>
    <property type="match status" value="2"/>
</dbReference>
<evidence type="ECO:0000256" key="5">
    <source>
        <dbReference type="ARBA" id="ARBA00022840"/>
    </source>
</evidence>
<comment type="function">
    <text evidence="7 10">Allows the formation of correctly charged Asn-tRNA(Asn) or Gln-tRNA(Gln) through the transamidation of misacylated Asp-tRNA(Asn) or Glu-tRNA(Gln) in organisms which lack either or both of asparaginyl-tRNA or glutaminyl-tRNA synthetases. The reaction takes place in the presence of glutamine and ATP through an activated phospho-Asp-tRNA(Asn) or phospho-Glu-tRNA(Gln).</text>
</comment>
<dbReference type="GO" id="GO:0070681">
    <property type="term" value="P:glutaminyl-tRNAGln biosynthesis via transamidation"/>
    <property type="evidence" value="ECO:0007669"/>
    <property type="project" value="TreeGrafter"/>
</dbReference>
<dbReference type="PROSITE" id="PS01234">
    <property type="entry name" value="GATB"/>
    <property type="match status" value="1"/>
</dbReference>
<comment type="catalytic activity">
    <reaction evidence="8 10">
        <text>L-aspartyl-tRNA(Asn) + L-glutamine + ATP + H2O = L-asparaginyl-tRNA(Asn) + L-glutamate + ADP + phosphate + 2 H(+)</text>
        <dbReference type="Rhea" id="RHEA:14513"/>
        <dbReference type="Rhea" id="RHEA-COMP:9674"/>
        <dbReference type="Rhea" id="RHEA-COMP:9677"/>
        <dbReference type="ChEBI" id="CHEBI:15377"/>
        <dbReference type="ChEBI" id="CHEBI:15378"/>
        <dbReference type="ChEBI" id="CHEBI:29985"/>
        <dbReference type="ChEBI" id="CHEBI:30616"/>
        <dbReference type="ChEBI" id="CHEBI:43474"/>
        <dbReference type="ChEBI" id="CHEBI:58359"/>
        <dbReference type="ChEBI" id="CHEBI:78515"/>
        <dbReference type="ChEBI" id="CHEBI:78516"/>
        <dbReference type="ChEBI" id="CHEBI:456216"/>
    </reaction>
</comment>
<dbReference type="InterPro" id="IPR017959">
    <property type="entry name" value="Asn/Gln-tRNA_amidoTrfase_suB/E"/>
</dbReference>
<dbReference type="GO" id="GO:0006412">
    <property type="term" value="P:translation"/>
    <property type="evidence" value="ECO:0007669"/>
    <property type="project" value="UniProtKB-UniRule"/>
</dbReference>
<dbReference type="STRING" id="1798496.A3C94_00020"/>
<sequence length="480" mass="53062">MHYRPTIGLEIHAELKTRTKMFCGSANDPDETRPNVNVCPICLAHPGTLPVINREAVRHILRIGEAVGGARADFTEFDRKSYFYPDIPKGYQISQYEHPLIIGGTLAGVALTRVHLEEDTARSIHSGGKSLVDFNRAGIPLMELVTEPVIRDAETAGRFARELQLLLRTLGASEANLEKGEMRIEANISVSHQLGLNQSEGLVGRTRSSDERVLGTKVEVKNLNSFRSVERAIAYEIERQKKLIESGEKVEQETRGWDEAKQQTFHQRFKEGSADYRYFPEPDLPKIYLSEMPEFFADVIRASLPELPSARRARYVQLGLKAEDAEFIVASIARGTFFDAVVKEFGGVREPSMLAANYFISDLAGEPGNTSPTAFAKLIRLVSAQDLSSRGAKDTLAILAEKGGYPEEIAREYGFMQVHDAEVLRNVVKGILAGEAKAVEEYRAGKEAALQYLIGKGMKATKGAGNPEVLKNLIIEEISG</sequence>
<evidence type="ECO:0000256" key="3">
    <source>
        <dbReference type="ARBA" id="ARBA00022598"/>
    </source>
</evidence>
<organism evidence="12 13">
    <name type="scientific">Candidatus Kaiserbacteria bacterium RIFCSPHIGHO2_02_FULL_55_17</name>
    <dbReference type="NCBI Taxonomy" id="1798496"/>
    <lineage>
        <taxon>Bacteria</taxon>
        <taxon>Candidatus Kaiseribacteriota</taxon>
    </lineage>
</organism>
<dbReference type="InterPro" id="IPR017958">
    <property type="entry name" value="Gln-tRNA_amidoTrfase_suB_CS"/>
</dbReference>
<dbReference type="GO" id="GO:0005524">
    <property type="term" value="F:ATP binding"/>
    <property type="evidence" value="ECO:0007669"/>
    <property type="project" value="UniProtKB-KW"/>
</dbReference>
<dbReference type="InterPro" id="IPR018027">
    <property type="entry name" value="Asn/Gln_amidotransferase"/>
</dbReference>
<dbReference type="HAMAP" id="MF_00121">
    <property type="entry name" value="GatB"/>
    <property type="match status" value="1"/>
</dbReference>
<dbReference type="EC" id="6.3.5.-" evidence="10"/>
<evidence type="ECO:0000256" key="6">
    <source>
        <dbReference type="ARBA" id="ARBA00022917"/>
    </source>
</evidence>
<comment type="caution">
    <text evidence="12">The sequence shown here is derived from an EMBL/GenBank/DDBJ whole genome shotgun (WGS) entry which is preliminary data.</text>
</comment>
<dbReference type="NCBIfam" id="TIGR00133">
    <property type="entry name" value="gatB"/>
    <property type="match status" value="1"/>
</dbReference>
<dbReference type="SMART" id="SM00845">
    <property type="entry name" value="GatB_Yqey"/>
    <property type="match status" value="1"/>
</dbReference>